<dbReference type="RefSeq" id="WP_243797704.1">
    <property type="nucleotide sequence ID" value="NZ_CP094669.1"/>
</dbReference>
<evidence type="ECO:0000259" key="2">
    <source>
        <dbReference type="Pfam" id="PF22311"/>
    </source>
</evidence>
<dbReference type="InterPro" id="IPR054243">
    <property type="entry name" value="DUF6970"/>
</dbReference>
<sequence>MIRLFAYLLTALLSLGGMVACSTNADLDASPSCTGNFSETLIEQLKQEPKRTPVAEVTQYTYQGQMVYLVTGGSGTVSNGASINLNYLFDSCGKVVCAASGGPNNDGDGICPDFKTTATNPVLIWRDPR</sequence>
<organism evidence="3 4">
    <name type="scientific">Hymenobacter tibetensis</name>
    <dbReference type="NCBI Taxonomy" id="497967"/>
    <lineage>
        <taxon>Bacteria</taxon>
        <taxon>Pseudomonadati</taxon>
        <taxon>Bacteroidota</taxon>
        <taxon>Cytophagia</taxon>
        <taxon>Cytophagales</taxon>
        <taxon>Hymenobacteraceae</taxon>
        <taxon>Hymenobacter</taxon>
    </lineage>
</organism>
<accession>A0ABY4CYW6</accession>
<proteinExistence type="predicted"/>
<protein>
    <recommendedName>
        <fullName evidence="2">DUF6970 domain-containing protein</fullName>
    </recommendedName>
</protein>
<keyword evidence="1" id="KW-0732">Signal</keyword>
<keyword evidence="4" id="KW-1185">Reference proteome</keyword>
<evidence type="ECO:0000256" key="1">
    <source>
        <dbReference type="SAM" id="SignalP"/>
    </source>
</evidence>
<reference evidence="3 4" key="1">
    <citation type="submission" date="2022-03" db="EMBL/GenBank/DDBJ databases">
        <title>Hymenobactersp. isolated from the air.</title>
        <authorList>
            <person name="Won M."/>
            <person name="Kwon S.-W."/>
        </authorList>
    </citation>
    <scope>NUCLEOTIDE SEQUENCE [LARGE SCALE GENOMIC DNA]</scope>
    <source>
        <strain evidence="3 4">KACC 21982</strain>
    </source>
</reference>
<dbReference type="Pfam" id="PF22311">
    <property type="entry name" value="DUF6970"/>
    <property type="match status" value="1"/>
</dbReference>
<name>A0ABY4CYW6_9BACT</name>
<dbReference type="Proteomes" id="UP000831113">
    <property type="component" value="Chromosome"/>
</dbReference>
<feature type="chain" id="PRO_5046249944" description="DUF6970 domain-containing protein" evidence="1">
    <location>
        <begin position="26"/>
        <end position="129"/>
    </location>
</feature>
<dbReference type="PROSITE" id="PS51257">
    <property type="entry name" value="PROKAR_LIPOPROTEIN"/>
    <property type="match status" value="1"/>
</dbReference>
<evidence type="ECO:0000313" key="4">
    <source>
        <dbReference type="Proteomes" id="UP000831113"/>
    </source>
</evidence>
<evidence type="ECO:0000313" key="3">
    <source>
        <dbReference type="EMBL" id="UOG74370.1"/>
    </source>
</evidence>
<feature type="signal peptide" evidence="1">
    <location>
        <begin position="1"/>
        <end position="25"/>
    </location>
</feature>
<dbReference type="EMBL" id="CP094669">
    <property type="protein sequence ID" value="UOG74370.1"/>
    <property type="molecule type" value="Genomic_DNA"/>
</dbReference>
<feature type="domain" description="DUF6970" evidence="2">
    <location>
        <begin position="44"/>
        <end position="127"/>
    </location>
</feature>
<gene>
    <name evidence="3" type="ORF">MTX78_19905</name>
</gene>